<dbReference type="InterPro" id="IPR006638">
    <property type="entry name" value="Elp3/MiaA/NifB-like_rSAM"/>
</dbReference>
<dbReference type="RefSeq" id="WP_147157213.1">
    <property type="nucleotide sequence ID" value="NZ_BKAJ01000275.1"/>
</dbReference>
<dbReference type="PANTHER" id="PTHR13932:SF5">
    <property type="entry name" value="RADICAL S-ADENOSYL METHIONINE DOMAIN-CONTAINING PROTEIN 1, MITOCHONDRIAL"/>
    <property type="match status" value="1"/>
</dbReference>
<dbReference type="SFLD" id="SFLDG01065">
    <property type="entry name" value="anaerobic_coproporphyrinogen-I"/>
    <property type="match status" value="1"/>
</dbReference>
<dbReference type="Gene3D" id="3.20.20.70">
    <property type="entry name" value="Aldolase class I"/>
    <property type="match status" value="1"/>
</dbReference>
<dbReference type="InterPro" id="IPR013785">
    <property type="entry name" value="Aldolase_TIM"/>
</dbReference>
<dbReference type="EMBL" id="BKAJ01000275">
    <property type="protein sequence ID" value="GEP61941.1"/>
    <property type="molecule type" value="Genomic_DNA"/>
</dbReference>
<comment type="function">
    <text evidence="10">Probably acts as a heme chaperone, transferring heme to an unknown acceptor. Binds one molecule of heme per monomer, possibly covalently. Binds 1 [4Fe-4S] cluster. The cluster is coordinated with 3 cysteines and an exchangeable S-adenosyl-L-methionine.</text>
</comment>
<dbReference type="SFLD" id="SFLDF00562">
    <property type="entry name" value="HemN-like__clustered_with_heat"/>
    <property type="match status" value="1"/>
</dbReference>
<dbReference type="AlphaFoldDB" id="A0A512NSL6"/>
<name>A0A512NSL6_9HYPH</name>
<evidence type="ECO:0000256" key="5">
    <source>
        <dbReference type="ARBA" id="ARBA00022691"/>
    </source>
</evidence>
<dbReference type="SFLD" id="SFLDG01082">
    <property type="entry name" value="B12-binding_domain_containing"/>
    <property type="match status" value="1"/>
</dbReference>
<sequence>MTPPTRGPLGIYVHWPFCKSKCPYCDFNSHVRDGVDHSRWRDALLKELEHAAREAPGRRVETMFFGGGTPSLMQPETVGAVIERVKALWDTAGDIEITLEANPTSVEASRFAALAEAGVNRVSLGVQALDAASLRFLGREHSADEAIEAIATARRHFARYSFDLIYARPGQTEAAWAAELEQALALAGEHLSLYQLTIERGTRFFTDHARGAFALPGEDEAAAMFELTQQRLAAASLPAYEISNHARPGAACRHNLIYWRYQDYVGIGPGAHGRFAEGAGKRATRRASGPEAWLEAVERHGHGTAETTLVAGQDLVEEALMMGLRLAEGIDRAMFASTTGADPVAALGEDRLAPLTKAGYLEVDATHLRATPAGRQRLNAVLERLVA</sequence>
<comment type="subcellular location">
    <subcellularLocation>
        <location evidence="10">Cytoplasm</location>
    </subcellularLocation>
</comment>
<dbReference type="CDD" id="cd01335">
    <property type="entry name" value="Radical_SAM"/>
    <property type="match status" value="1"/>
</dbReference>
<evidence type="ECO:0000256" key="8">
    <source>
        <dbReference type="ARBA" id="ARBA00023014"/>
    </source>
</evidence>
<evidence type="ECO:0000313" key="13">
    <source>
        <dbReference type="Proteomes" id="UP000321058"/>
    </source>
</evidence>
<comment type="caution">
    <text evidence="12">The sequence shown here is derived from an EMBL/GenBank/DDBJ whole genome shotgun (WGS) entry which is preliminary data.</text>
</comment>
<organism evidence="12 13">
    <name type="scientific">Reyranella soli</name>
    <dbReference type="NCBI Taxonomy" id="1230389"/>
    <lineage>
        <taxon>Bacteria</taxon>
        <taxon>Pseudomonadati</taxon>
        <taxon>Pseudomonadota</taxon>
        <taxon>Alphaproteobacteria</taxon>
        <taxon>Hyphomicrobiales</taxon>
        <taxon>Reyranellaceae</taxon>
        <taxon>Reyranella</taxon>
    </lineage>
</organism>
<evidence type="ECO:0000256" key="10">
    <source>
        <dbReference type="RuleBase" id="RU364116"/>
    </source>
</evidence>
<comment type="similarity">
    <text evidence="2">Belongs to the anaerobic coproporphyrinogen-III oxidase family. HemW subfamily.</text>
</comment>
<dbReference type="Pfam" id="PF04055">
    <property type="entry name" value="Radical_SAM"/>
    <property type="match status" value="1"/>
</dbReference>
<dbReference type="GO" id="GO:0006779">
    <property type="term" value="P:porphyrin-containing compound biosynthetic process"/>
    <property type="evidence" value="ECO:0007669"/>
    <property type="project" value="InterPro"/>
</dbReference>
<keyword evidence="5 10" id="KW-0949">S-adenosyl-L-methionine</keyword>
<dbReference type="InterPro" id="IPR004559">
    <property type="entry name" value="HemW-like"/>
</dbReference>
<dbReference type="SFLD" id="SFLDS00029">
    <property type="entry name" value="Radical_SAM"/>
    <property type="match status" value="1"/>
</dbReference>
<dbReference type="NCBIfam" id="TIGR00539">
    <property type="entry name" value="hemN_rel"/>
    <property type="match status" value="1"/>
</dbReference>
<proteinExistence type="inferred from homology"/>
<keyword evidence="10" id="KW-0963">Cytoplasm</keyword>
<keyword evidence="4 10" id="KW-0349">Heme</keyword>
<dbReference type="Proteomes" id="UP000321058">
    <property type="component" value="Unassembled WGS sequence"/>
</dbReference>
<evidence type="ECO:0000259" key="11">
    <source>
        <dbReference type="PROSITE" id="PS51918"/>
    </source>
</evidence>
<protein>
    <recommendedName>
        <fullName evidence="3 10">Heme chaperone HemW</fullName>
    </recommendedName>
</protein>
<dbReference type="Pfam" id="PF06969">
    <property type="entry name" value="HemN_C"/>
    <property type="match status" value="1"/>
</dbReference>
<keyword evidence="8 10" id="KW-0411">Iron-sulfur</keyword>
<keyword evidence="6 10" id="KW-0479">Metal-binding</keyword>
<comment type="cofactor">
    <cofactor evidence="1">
        <name>[4Fe-4S] cluster</name>
        <dbReference type="ChEBI" id="CHEBI:49883"/>
    </cofactor>
</comment>
<dbReference type="SFLD" id="SFLDF00288">
    <property type="entry name" value="HemN-like__clustered_with_nucl"/>
    <property type="match status" value="1"/>
</dbReference>
<evidence type="ECO:0000256" key="7">
    <source>
        <dbReference type="ARBA" id="ARBA00023004"/>
    </source>
</evidence>
<keyword evidence="10" id="KW-0004">4Fe-4S</keyword>
<accession>A0A512NSL6</accession>
<dbReference type="PROSITE" id="PS51918">
    <property type="entry name" value="RADICAL_SAM"/>
    <property type="match status" value="1"/>
</dbReference>
<evidence type="ECO:0000256" key="3">
    <source>
        <dbReference type="ARBA" id="ARBA00017228"/>
    </source>
</evidence>
<evidence type="ECO:0000256" key="2">
    <source>
        <dbReference type="ARBA" id="ARBA00006100"/>
    </source>
</evidence>
<dbReference type="SUPFAM" id="SSF102114">
    <property type="entry name" value="Radical SAM enzymes"/>
    <property type="match status" value="1"/>
</dbReference>
<dbReference type="GO" id="GO:0005737">
    <property type="term" value="C:cytoplasm"/>
    <property type="evidence" value="ECO:0007669"/>
    <property type="project" value="UniProtKB-SubCell"/>
</dbReference>
<keyword evidence="13" id="KW-1185">Reference proteome</keyword>
<feature type="domain" description="Radical SAM core" evidence="11">
    <location>
        <begin position="1"/>
        <end position="238"/>
    </location>
</feature>
<reference evidence="12 13" key="1">
    <citation type="submission" date="2019-07" db="EMBL/GenBank/DDBJ databases">
        <title>Whole genome shotgun sequence of Reyranella soli NBRC 108950.</title>
        <authorList>
            <person name="Hosoyama A."/>
            <person name="Uohara A."/>
            <person name="Ohji S."/>
            <person name="Ichikawa N."/>
        </authorList>
    </citation>
    <scope>NUCLEOTIDE SEQUENCE [LARGE SCALE GENOMIC DNA]</scope>
    <source>
        <strain evidence="12 13">NBRC 108950</strain>
    </source>
</reference>
<dbReference type="GO" id="GO:0046872">
    <property type="term" value="F:metal ion binding"/>
    <property type="evidence" value="ECO:0007669"/>
    <property type="project" value="UniProtKB-UniRule"/>
</dbReference>
<dbReference type="GO" id="GO:0004109">
    <property type="term" value="F:coproporphyrinogen oxidase activity"/>
    <property type="evidence" value="ECO:0007669"/>
    <property type="project" value="InterPro"/>
</dbReference>
<keyword evidence="9 10" id="KW-0143">Chaperone</keyword>
<evidence type="ECO:0000256" key="6">
    <source>
        <dbReference type="ARBA" id="ARBA00022723"/>
    </source>
</evidence>
<dbReference type="PANTHER" id="PTHR13932">
    <property type="entry name" value="COPROPORPHYRINIGEN III OXIDASE"/>
    <property type="match status" value="1"/>
</dbReference>
<dbReference type="InterPro" id="IPR007197">
    <property type="entry name" value="rSAM"/>
</dbReference>
<dbReference type="OrthoDB" id="9808022at2"/>
<evidence type="ECO:0000256" key="9">
    <source>
        <dbReference type="ARBA" id="ARBA00023186"/>
    </source>
</evidence>
<gene>
    <name evidence="12" type="primary">hemN_2</name>
    <name evidence="12" type="ORF">RSO01_91070</name>
</gene>
<dbReference type="InterPro" id="IPR010723">
    <property type="entry name" value="HemN_C"/>
</dbReference>
<dbReference type="InterPro" id="IPR058240">
    <property type="entry name" value="rSAM_sf"/>
</dbReference>
<evidence type="ECO:0000256" key="4">
    <source>
        <dbReference type="ARBA" id="ARBA00022617"/>
    </source>
</evidence>
<evidence type="ECO:0000313" key="12">
    <source>
        <dbReference type="EMBL" id="GEP61941.1"/>
    </source>
</evidence>
<dbReference type="SMART" id="SM00729">
    <property type="entry name" value="Elp3"/>
    <property type="match status" value="1"/>
</dbReference>
<dbReference type="GO" id="GO:0051539">
    <property type="term" value="F:4 iron, 4 sulfur cluster binding"/>
    <property type="evidence" value="ECO:0007669"/>
    <property type="project" value="UniProtKB-UniRule"/>
</dbReference>
<keyword evidence="7 10" id="KW-0408">Iron</keyword>
<dbReference type="InterPro" id="IPR034505">
    <property type="entry name" value="Coproporphyrinogen-III_oxidase"/>
</dbReference>
<evidence type="ECO:0000256" key="1">
    <source>
        <dbReference type="ARBA" id="ARBA00001966"/>
    </source>
</evidence>